<feature type="domain" description="Hemerythrin-like" evidence="1">
    <location>
        <begin position="39"/>
        <end position="130"/>
    </location>
</feature>
<name>A0A4R0R6W3_9APHY</name>
<accession>A0A4R0R6W3</accession>
<gene>
    <name evidence="2" type="ORF">EIP91_007493</name>
</gene>
<dbReference type="Gene3D" id="1.20.120.520">
    <property type="entry name" value="nmb1532 protein domain like"/>
    <property type="match status" value="1"/>
</dbReference>
<dbReference type="Pfam" id="PF01814">
    <property type="entry name" value="Hemerythrin"/>
    <property type="match status" value="1"/>
</dbReference>
<dbReference type="PANTHER" id="PTHR38048">
    <property type="entry name" value="EXPRESSED PROTEIN"/>
    <property type="match status" value="1"/>
</dbReference>
<dbReference type="STRING" id="92696.A0A4R0R6W3"/>
<evidence type="ECO:0000313" key="2">
    <source>
        <dbReference type="EMBL" id="TCD62093.1"/>
    </source>
</evidence>
<dbReference type="AlphaFoldDB" id="A0A4R0R6W3"/>
<organism evidence="2 3">
    <name type="scientific">Steccherinum ochraceum</name>
    <dbReference type="NCBI Taxonomy" id="92696"/>
    <lineage>
        <taxon>Eukaryota</taxon>
        <taxon>Fungi</taxon>
        <taxon>Dikarya</taxon>
        <taxon>Basidiomycota</taxon>
        <taxon>Agaricomycotina</taxon>
        <taxon>Agaricomycetes</taxon>
        <taxon>Polyporales</taxon>
        <taxon>Steccherinaceae</taxon>
        <taxon>Steccherinum</taxon>
    </lineage>
</organism>
<dbReference type="OrthoDB" id="58416at2759"/>
<proteinExistence type="predicted"/>
<dbReference type="InterPro" id="IPR053206">
    <property type="entry name" value="Dimeric_xanthone_biosynth"/>
</dbReference>
<sequence>MSVPTDPYELLHWNMIRAHYVFTKGYEIIVKNLASPPTNDLKNFLGYCEAWGHSVVHHHDVEEAGVFPALNKKMDFAHEQEQHKAVHDFLDKFLEKVKEAQKDHSKFDAPVWLELVESAKDTIFTHFDEEVIHIEAEKLKAAQFTEQECKDIVANMEKQAKAQGDPFLVVPFMRSHTPAEFKDVWPPMPWVLRKVVIPYMLAKRYSGYWKYAPYPTS</sequence>
<dbReference type="EMBL" id="RWJN01000403">
    <property type="protein sequence ID" value="TCD62093.1"/>
    <property type="molecule type" value="Genomic_DNA"/>
</dbReference>
<evidence type="ECO:0000259" key="1">
    <source>
        <dbReference type="Pfam" id="PF01814"/>
    </source>
</evidence>
<protein>
    <recommendedName>
        <fullName evidence="1">Hemerythrin-like domain-containing protein</fullName>
    </recommendedName>
</protein>
<dbReference type="InterPro" id="IPR012312">
    <property type="entry name" value="Hemerythrin-like"/>
</dbReference>
<keyword evidence="3" id="KW-1185">Reference proteome</keyword>
<evidence type="ECO:0000313" key="3">
    <source>
        <dbReference type="Proteomes" id="UP000292702"/>
    </source>
</evidence>
<reference evidence="2 3" key="1">
    <citation type="submission" date="2018-11" db="EMBL/GenBank/DDBJ databases">
        <title>Genome assembly of Steccherinum ochraceum LE-BIN_3174, the white-rot fungus of the Steccherinaceae family (The Residual Polyporoid clade, Polyporales, Basidiomycota).</title>
        <authorList>
            <person name="Fedorova T.V."/>
            <person name="Glazunova O.A."/>
            <person name="Landesman E.O."/>
            <person name="Moiseenko K.V."/>
            <person name="Psurtseva N.V."/>
            <person name="Savinova O.S."/>
            <person name="Shakhova N.V."/>
            <person name="Tyazhelova T.V."/>
            <person name="Vasina D.V."/>
        </authorList>
    </citation>
    <scope>NUCLEOTIDE SEQUENCE [LARGE SCALE GENOMIC DNA]</scope>
    <source>
        <strain evidence="2 3">LE-BIN_3174</strain>
    </source>
</reference>
<comment type="caution">
    <text evidence="2">The sequence shown here is derived from an EMBL/GenBank/DDBJ whole genome shotgun (WGS) entry which is preliminary data.</text>
</comment>
<dbReference type="Proteomes" id="UP000292702">
    <property type="component" value="Unassembled WGS sequence"/>
</dbReference>
<dbReference type="PANTHER" id="PTHR38048:SF2">
    <property type="entry name" value="HEMERYTHRIN-LIKE DOMAIN-CONTAINING PROTEIN"/>
    <property type="match status" value="1"/>
</dbReference>